<dbReference type="InterPro" id="IPR009078">
    <property type="entry name" value="Ferritin-like_SF"/>
</dbReference>
<dbReference type="Proteomes" id="UP000192418">
    <property type="component" value="Unassembled WGS sequence"/>
</dbReference>
<gene>
    <name evidence="2" type="ORF">SAMN02746065_10558</name>
</gene>
<reference evidence="2 3" key="1">
    <citation type="submission" date="2017-04" db="EMBL/GenBank/DDBJ databases">
        <authorList>
            <person name="Afonso C.L."/>
            <person name="Miller P.J."/>
            <person name="Scott M.A."/>
            <person name="Spackman E."/>
            <person name="Goraichik I."/>
            <person name="Dimitrov K.M."/>
            <person name="Suarez D.L."/>
            <person name="Swayne D.E."/>
        </authorList>
    </citation>
    <scope>NUCLEOTIDE SEQUENCE [LARGE SCALE GENOMIC DNA]</scope>
    <source>
        <strain evidence="2 3">DSM 3385</strain>
    </source>
</reference>
<dbReference type="SUPFAM" id="SSF47240">
    <property type="entry name" value="Ferritin-like"/>
    <property type="match status" value="1"/>
</dbReference>
<dbReference type="PROSITE" id="PS50206">
    <property type="entry name" value="RHODANESE_3"/>
    <property type="match status" value="1"/>
</dbReference>
<dbReference type="PANTHER" id="PTHR43031">
    <property type="entry name" value="FAD-DEPENDENT OXIDOREDUCTASE"/>
    <property type="match status" value="1"/>
</dbReference>
<dbReference type="EMBL" id="FWXY01000005">
    <property type="protein sequence ID" value="SMC59692.1"/>
    <property type="molecule type" value="Genomic_DNA"/>
</dbReference>
<dbReference type="PANTHER" id="PTHR43031:SF1">
    <property type="entry name" value="PYRIDINE NUCLEOTIDE-DISULPHIDE OXIDOREDUCTASE"/>
    <property type="match status" value="1"/>
</dbReference>
<dbReference type="InterPro" id="IPR012347">
    <property type="entry name" value="Ferritin-like"/>
</dbReference>
<dbReference type="SMART" id="SM00450">
    <property type="entry name" value="RHOD"/>
    <property type="match status" value="1"/>
</dbReference>
<dbReference type="InterPro" id="IPR003251">
    <property type="entry name" value="Rr_diiron-bd_dom"/>
</dbReference>
<dbReference type="GO" id="GO:0046872">
    <property type="term" value="F:metal ion binding"/>
    <property type="evidence" value="ECO:0007669"/>
    <property type="project" value="InterPro"/>
</dbReference>
<name>A0A1W2AGS4_9BACT</name>
<keyword evidence="2" id="KW-0808">Transferase</keyword>
<dbReference type="Gene3D" id="3.40.250.10">
    <property type="entry name" value="Rhodanese-like domain"/>
    <property type="match status" value="1"/>
</dbReference>
<dbReference type="GO" id="GO:0016491">
    <property type="term" value="F:oxidoreductase activity"/>
    <property type="evidence" value="ECO:0007669"/>
    <property type="project" value="InterPro"/>
</dbReference>
<evidence type="ECO:0000259" key="1">
    <source>
        <dbReference type="PROSITE" id="PS50206"/>
    </source>
</evidence>
<keyword evidence="3" id="KW-1185">Reference proteome</keyword>
<dbReference type="STRING" id="1121400.SAMN02746065_10558"/>
<dbReference type="Gene3D" id="1.20.1260.10">
    <property type="match status" value="1"/>
</dbReference>
<dbReference type="InterPro" id="IPR036873">
    <property type="entry name" value="Rhodanese-like_dom_sf"/>
</dbReference>
<feature type="domain" description="Rhodanese" evidence="1">
    <location>
        <begin position="17"/>
        <end position="106"/>
    </location>
</feature>
<dbReference type="GO" id="GO:0004792">
    <property type="term" value="F:thiosulfate-cyanide sulfurtransferase activity"/>
    <property type="evidence" value="ECO:0007669"/>
    <property type="project" value="InterPro"/>
</dbReference>
<dbReference type="CDD" id="cd00158">
    <property type="entry name" value="RHOD"/>
    <property type="match status" value="1"/>
</dbReference>
<dbReference type="PROSITE" id="PS00380">
    <property type="entry name" value="RHODANESE_1"/>
    <property type="match status" value="1"/>
</dbReference>
<dbReference type="InterPro" id="IPR001307">
    <property type="entry name" value="Thiosulphate_STrfase_CS"/>
</dbReference>
<dbReference type="RefSeq" id="WP_084067511.1">
    <property type="nucleotide sequence ID" value="NZ_FWXY01000005.1"/>
</dbReference>
<dbReference type="InterPro" id="IPR050229">
    <property type="entry name" value="GlpE_sulfurtransferase"/>
</dbReference>
<dbReference type="OrthoDB" id="285281at2"/>
<proteinExistence type="predicted"/>
<evidence type="ECO:0000313" key="2">
    <source>
        <dbReference type="EMBL" id="SMC59692.1"/>
    </source>
</evidence>
<dbReference type="Pfam" id="PF02915">
    <property type="entry name" value="Rubrerythrin"/>
    <property type="match status" value="1"/>
</dbReference>
<dbReference type="SUPFAM" id="SSF52821">
    <property type="entry name" value="Rhodanese/Cell cycle control phosphatase"/>
    <property type="match status" value="1"/>
</dbReference>
<sequence>MKSMSVQAFQKYRSQKNEKDYLLIDVRQPVEYMDTHIPGAILIPLKEFEEQVEELPDKDLIFYCRNGARSKAAALTADFFDKGNRKTYNIDGGMLAWKGKRIKGVPRLKYFDPAKGIKESLLFAMNLEKGAFRFYSHIIDHYAHLGLNPVMEKIRDGETAHATLIYSHLKSVIKKDVSPYERLYAQLSGEILEGGILLNDLMNTLAAEGKTTTMDILENAINMEYHAFDLYRFMAHKTSETSLQSAFISLSQAEKNHMHILIDAIEEYTQQS</sequence>
<dbReference type="InterPro" id="IPR001763">
    <property type="entry name" value="Rhodanese-like_dom"/>
</dbReference>
<dbReference type="AlphaFoldDB" id="A0A1W2AGS4"/>
<accession>A0A1W2AGS4</accession>
<dbReference type="Pfam" id="PF00581">
    <property type="entry name" value="Rhodanese"/>
    <property type="match status" value="1"/>
</dbReference>
<organism evidence="2 3">
    <name type="scientific">Desulfocicer vacuolatum DSM 3385</name>
    <dbReference type="NCBI Taxonomy" id="1121400"/>
    <lineage>
        <taxon>Bacteria</taxon>
        <taxon>Pseudomonadati</taxon>
        <taxon>Thermodesulfobacteriota</taxon>
        <taxon>Desulfobacteria</taxon>
        <taxon>Desulfobacterales</taxon>
        <taxon>Desulfobacteraceae</taxon>
        <taxon>Desulfocicer</taxon>
    </lineage>
</organism>
<evidence type="ECO:0000313" key="3">
    <source>
        <dbReference type="Proteomes" id="UP000192418"/>
    </source>
</evidence>
<protein>
    <submittedName>
        <fullName evidence="2">Rhodanese-related sulfurtransferase</fullName>
    </submittedName>
</protein>